<sequence length="73" mass="8545">MADYKGMLAELAELATEEQAMFTIYGITKSDEAFDRFLDARERLSKWIVEHAVVIDEAITERKYNQMLNEEVR</sequence>
<accession>A0A6N9JLQ1</accession>
<gene>
    <name evidence="1" type="ORF">GT464_08390</name>
</gene>
<proteinExistence type="predicted"/>
<evidence type="ECO:0000313" key="1">
    <source>
        <dbReference type="EMBL" id="MZJ39955.1"/>
    </source>
</evidence>
<evidence type="ECO:0000313" key="2">
    <source>
        <dbReference type="Proteomes" id="UP000469380"/>
    </source>
</evidence>
<dbReference type="Proteomes" id="UP000469380">
    <property type="component" value="Unassembled WGS sequence"/>
</dbReference>
<organism evidence="1 2">
    <name type="scientific">Collinsella aerofaciens</name>
    <dbReference type="NCBI Taxonomy" id="74426"/>
    <lineage>
        <taxon>Bacteria</taxon>
        <taxon>Bacillati</taxon>
        <taxon>Actinomycetota</taxon>
        <taxon>Coriobacteriia</taxon>
        <taxon>Coriobacteriales</taxon>
        <taxon>Coriobacteriaceae</taxon>
        <taxon>Collinsella</taxon>
    </lineage>
</organism>
<comment type="caution">
    <text evidence="1">The sequence shown here is derived from an EMBL/GenBank/DDBJ whole genome shotgun (WGS) entry which is preliminary data.</text>
</comment>
<dbReference type="RefSeq" id="WP_161160805.1">
    <property type="nucleotide sequence ID" value="NZ_WWSR01000015.1"/>
</dbReference>
<reference evidence="1 2" key="1">
    <citation type="journal article" date="2019" name="Nat. Med.">
        <title>A library of human gut bacterial isolates paired with longitudinal multiomics data enables mechanistic microbiome research.</title>
        <authorList>
            <person name="Poyet M."/>
            <person name="Groussin M."/>
            <person name="Gibbons S.M."/>
            <person name="Avila-Pacheco J."/>
            <person name="Jiang X."/>
            <person name="Kearney S.M."/>
            <person name="Perrotta A.R."/>
            <person name="Berdy B."/>
            <person name="Zhao S."/>
            <person name="Lieberman T.D."/>
            <person name="Swanson P.K."/>
            <person name="Smith M."/>
            <person name="Roesemann S."/>
            <person name="Alexander J.E."/>
            <person name="Rich S.A."/>
            <person name="Livny J."/>
            <person name="Vlamakis H."/>
            <person name="Clish C."/>
            <person name="Bullock K."/>
            <person name="Deik A."/>
            <person name="Scott J."/>
            <person name="Pierce K.A."/>
            <person name="Xavier R.J."/>
            <person name="Alm E.J."/>
        </authorList>
    </citation>
    <scope>NUCLEOTIDE SEQUENCE [LARGE SCALE GENOMIC DNA]</scope>
    <source>
        <strain evidence="1 2">BIOML-A20</strain>
    </source>
</reference>
<name>A0A6N9JLQ1_9ACTN</name>
<dbReference type="AlphaFoldDB" id="A0A6N9JLQ1"/>
<protein>
    <submittedName>
        <fullName evidence="1">Uncharacterized protein</fullName>
    </submittedName>
</protein>
<dbReference type="EMBL" id="WWSR01000015">
    <property type="protein sequence ID" value="MZJ39955.1"/>
    <property type="molecule type" value="Genomic_DNA"/>
</dbReference>